<gene>
    <name evidence="3" type="ORF">R70211_06916</name>
</gene>
<proteinExistence type="predicted"/>
<feature type="compositionally biased region" description="Low complexity" evidence="1">
    <location>
        <begin position="304"/>
        <end position="313"/>
    </location>
</feature>
<keyword evidence="4" id="KW-1185">Reference proteome</keyword>
<feature type="region of interest" description="Disordered" evidence="1">
    <location>
        <begin position="1"/>
        <end position="62"/>
    </location>
</feature>
<dbReference type="Proteomes" id="UP000675121">
    <property type="component" value="Unassembled WGS sequence"/>
</dbReference>
<dbReference type="SUPFAM" id="SSF64438">
    <property type="entry name" value="CNF1/YfiH-like putative cysteine hydrolases"/>
    <property type="match status" value="1"/>
</dbReference>
<reference evidence="3" key="1">
    <citation type="submission" date="2021-02" db="EMBL/GenBank/DDBJ databases">
        <authorList>
            <person name="Vanwijnsberghe S."/>
        </authorList>
    </citation>
    <scope>NUCLEOTIDE SEQUENCE</scope>
    <source>
        <strain evidence="3">R-70211</strain>
    </source>
</reference>
<name>A0A9N8NDA0_9BURK</name>
<protein>
    <recommendedName>
        <fullName evidence="2">Cytotoxic necrotizing factor Rho-activating domain-containing protein</fullName>
    </recommendedName>
</protein>
<dbReference type="InterPro" id="IPR037040">
    <property type="entry name" value="CNF_Rho-act_sf"/>
</dbReference>
<dbReference type="EMBL" id="CAJNAS010000031">
    <property type="protein sequence ID" value="CAE6960536.1"/>
    <property type="molecule type" value="Genomic_DNA"/>
</dbReference>
<evidence type="ECO:0000259" key="2">
    <source>
        <dbReference type="Pfam" id="PF05785"/>
    </source>
</evidence>
<dbReference type="Pfam" id="PF05785">
    <property type="entry name" value="CNF1"/>
    <property type="match status" value="1"/>
</dbReference>
<feature type="compositionally biased region" description="Basic and acidic residues" evidence="1">
    <location>
        <begin position="52"/>
        <end position="62"/>
    </location>
</feature>
<evidence type="ECO:0000313" key="4">
    <source>
        <dbReference type="Proteomes" id="UP000675121"/>
    </source>
</evidence>
<dbReference type="AlphaFoldDB" id="A0A9N8NDA0"/>
<accession>A0A9N8NDA0</accession>
<dbReference type="Gene3D" id="3.60.100.10">
    <property type="entry name" value="Cytotoxic necrotizing factor, Rho-activating domain"/>
    <property type="match status" value="1"/>
</dbReference>
<feature type="compositionally biased region" description="Polar residues" evidence="1">
    <location>
        <begin position="1"/>
        <end position="12"/>
    </location>
</feature>
<feature type="domain" description="Cytotoxic necrotizing factor Rho-activating" evidence="2">
    <location>
        <begin position="339"/>
        <end position="611"/>
    </location>
</feature>
<dbReference type="RefSeq" id="WP_201082892.1">
    <property type="nucleotide sequence ID" value="NZ_CAJNAS010000031.1"/>
</dbReference>
<feature type="compositionally biased region" description="Low complexity" evidence="1">
    <location>
        <begin position="252"/>
        <end position="262"/>
    </location>
</feature>
<comment type="caution">
    <text evidence="3">The sequence shown here is derived from an EMBL/GenBank/DDBJ whole genome shotgun (WGS) entry which is preliminary data.</text>
</comment>
<dbReference type="InterPro" id="IPR008430">
    <property type="entry name" value="CNF_Rho-act"/>
</dbReference>
<evidence type="ECO:0000313" key="3">
    <source>
        <dbReference type="EMBL" id="CAE6960536.1"/>
    </source>
</evidence>
<organism evidence="3 4">
    <name type="scientific">Paraburkholderia domus</name>
    <dbReference type="NCBI Taxonomy" id="2793075"/>
    <lineage>
        <taxon>Bacteria</taxon>
        <taxon>Pseudomonadati</taxon>
        <taxon>Pseudomonadota</taxon>
        <taxon>Betaproteobacteria</taxon>
        <taxon>Burkholderiales</taxon>
        <taxon>Burkholderiaceae</taxon>
        <taxon>Paraburkholderia</taxon>
    </lineage>
</organism>
<sequence>MRINSSLATSHWQEPEPNSMALARDEQSADSGGSRVKRAIPQDDPIPAPPKNEPRSNGPDEVRYVGGIRVRSDYTLEEVLGTVKDALKHPIGAFAASVSDMHHVITHGRNITAQERKEIAEDTAQIDSVLVAIRGMTPAGGAMNVITVSADVLNAMSKDKPLTLDQVHDLVFSINDLPSGDSVAIPVRREESAAANPPLNRPGFNPPKRLPDGRTGYTLSPTKPPKLPGETPGPNGSGPGARSGSPPRPGAPERGAAEAPSGDSQGARPKSTPRPDAPERGTAEAPSGHSQGARPKSTPRPDAPRAGAAEPRPGTSHEGRPSSSIRSKFPGAFYSAANRVRKGDIAPLEGKGAIYLKTTGKTQTGFSFYRSDKDVKMSEPANSSTITPAAEQGVLRMGNGQDVTSLSRTSGSYFGRWGRDNLSLSEKIDVIELQNGNEGVGAVRVSFADIPPKGSVLVTTGALSGCTAMFAADNQSFYAYHTGTSTPAAKWKTAREGVSSLREAHEHLKPDVQKKTLEQPGNNDFIDMGNDYPFSVIVYNGKYNKARPQDDTRINRPEWGWSEGTHVQNYFESDQKIPSIGTGVALIRKDARGHVSVSVLYEKGALKSATSKGSRGDPLTYDYKAMETAKYKFVPQGS</sequence>
<dbReference type="CDD" id="cd16834">
    <property type="entry name" value="CNF1-like"/>
    <property type="match status" value="1"/>
</dbReference>
<evidence type="ECO:0000256" key="1">
    <source>
        <dbReference type="SAM" id="MobiDB-lite"/>
    </source>
</evidence>
<dbReference type="InterPro" id="IPR011324">
    <property type="entry name" value="Cytotoxic_necrot_fac-like_cat"/>
</dbReference>
<feature type="region of interest" description="Disordered" evidence="1">
    <location>
        <begin position="191"/>
        <end position="328"/>
    </location>
</feature>